<evidence type="ECO:0000313" key="6">
    <source>
        <dbReference type="Proteomes" id="UP000321514"/>
    </source>
</evidence>
<feature type="compositionally biased region" description="Gly residues" evidence="1">
    <location>
        <begin position="47"/>
        <end position="56"/>
    </location>
</feature>
<proteinExistence type="predicted"/>
<evidence type="ECO:0000313" key="4">
    <source>
        <dbReference type="EMBL" id="SEU29660.1"/>
    </source>
</evidence>
<feature type="region of interest" description="Disordered" evidence="1">
    <location>
        <begin position="381"/>
        <end position="404"/>
    </location>
</feature>
<name>A0A511T3K0_MYXFU</name>
<dbReference type="RefSeq" id="WP_074957263.1">
    <property type="nucleotide sequence ID" value="NZ_BJXR01000030.1"/>
</dbReference>
<reference evidence="4 5" key="1">
    <citation type="submission" date="2016-10" db="EMBL/GenBank/DDBJ databases">
        <authorList>
            <person name="Varghese N."/>
            <person name="Submissions S."/>
        </authorList>
    </citation>
    <scope>NUCLEOTIDE SEQUENCE [LARGE SCALE GENOMIC DNA]</scope>
    <source>
        <strain evidence="4 5">DSM 16525</strain>
    </source>
</reference>
<feature type="compositionally biased region" description="Gly residues" evidence="1">
    <location>
        <begin position="62"/>
        <end position="73"/>
    </location>
</feature>
<feature type="signal peptide" evidence="2">
    <location>
        <begin position="1"/>
        <end position="23"/>
    </location>
</feature>
<dbReference type="AlphaFoldDB" id="A0A511T3K0"/>
<dbReference type="PROSITE" id="PS51257">
    <property type="entry name" value="PROKAR_LIPOPROTEIN"/>
    <property type="match status" value="1"/>
</dbReference>
<gene>
    <name evidence="3" type="ORF">MFU01_37770</name>
    <name evidence="4" type="ORF">SAMN05443572_108219</name>
</gene>
<dbReference type="Proteomes" id="UP000321514">
    <property type="component" value="Unassembled WGS sequence"/>
</dbReference>
<feature type="region of interest" description="Disordered" evidence="1">
    <location>
        <begin position="30"/>
        <end position="83"/>
    </location>
</feature>
<organism evidence="3 6">
    <name type="scientific">Myxococcus fulvus</name>
    <dbReference type="NCBI Taxonomy" id="33"/>
    <lineage>
        <taxon>Bacteria</taxon>
        <taxon>Pseudomonadati</taxon>
        <taxon>Myxococcota</taxon>
        <taxon>Myxococcia</taxon>
        <taxon>Myxococcales</taxon>
        <taxon>Cystobacterineae</taxon>
        <taxon>Myxococcaceae</taxon>
        <taxon>Myxococcus</taxon>
    </lineage>
</organism>
<dbReference type="Pfam" id="PF05787">
    <property type="entry name" value="PhoX"/>
    <property type="match status" value="1"/>
</dbReference>
<dbReference type="SUPFAM" id="SSF63829">
    <property type="entry name" value="Calcium-dependent phosphotriesterase"/>
    <property type="match status" value="1"/>
</dbReference>
<dbReference type="EMBL" id="BJXR01000030">
    <property type="protein sequence ID" value="GEN08740.1"/>
    <property type="molecule type" value="Genomic_DNA"/>
</dbReference>
<feature type="chain" id="PRO_5022710042" description="DUF839 domain-containing protein" evidence="2">
    <location>
        <begin position="24"/>
        <end position="785"/>
    </location>
</feature>
<dbReference type="PANTHER" id="PTHR35399">
    <property type="entry name" value="SLR8030 PROTEIN"/>
    <property type="match status" value="1"/>
</dbReference>
<comment type="caution">
    <text evidence="3">The sequence shown here is derived from an EMBL/GenBank/DDBJ whole genome shotgun (WGS) entry which is preliminary data.</text>
</comment>
<feature type="compositionally biased region" description="Low complexity" evidence="1">
    <location>
        <begin position="30"/>
        <end position="46"/>
    </location>
</feature>
<dbReference type="OrthoDB" id="9801383at2"/>
<dbReference type="PANTHER" id="PTHR35399:SF2">
    <property type="entry name" value="DUF839 DOMAIN-CONTAINING PROTEIN"/>
    <property type="match status" value="1"/>
</dbReference>
<evidence type="ECO:0000313" key="5">
    <source>
        <dbReference type="Proteomes" id="UP000183760"/>
    </source>
</evidence>
<dbReference type="Proteomes" id="UP000183760">
    <property type="component" value="Unassembled WGS sequence"/>
</dbReference>
<reference evidence="3 6" key="2">
    <citation type="submission" date="2019-07" db="EMBL/GenBank/DDBJ databases">
        <title>Whole genome shotgun sequence of Myxococcus fulvus NBRC 100333.</title>
        <authorList>
            <person name="Hosoyama A."/>
            <person name="Uohara A."/>
            <person name="Ohji S."/>
            <person name="Ichikawa N."/>
        </authorList>
    </citation>
    <scope>NUCLEOTIDE SEQUENCE [LARGE SCALE GENOMIC DNA]</scope>
    <source>
        <strain evidence="3 6">NBRC 100333</strain>
    </source>
</reference>
<sequence>MSSRLLRLATGAMLLGSSLSFVACEGDMGPAGANGQDGQDGAPGEDGAPGGDGAPGAAGPQGPAGPGSQGQPGPGAVTRAPGVEAGTPLSSVIALTFRGDLGTSATNLAEYVKSRVDQVVAGTLPSPLVFPLPPASTDSVRTVPGLYSTTVIKWMDPITFSKAGARFGANVDYIAFFGDGWASGDSAPQFNGSGASGWMWINHEYISGTKPRVGTAPIGQHLDFARFLRSTGTLSNTVTDGTTWQDDALVAYNKEWKKQVGGTWIRVVQDPSTGEWAVDRNASNLRYDASSATLAKVVGMRLSGVDTDDSGAPLAEGVVAGTHSNCSGGQTPWGTVFTGEENVQGVYGDPEGGLWTSKNDWVPTAPGMQAGAPLAPDFSAPASGDMVSSDTRSTHRKDGHGFLTEIDPGQPADLWYGKDATKPGAGHRKLGVMGRAHWENAAFVVDANWKLLEGQPIVIYGGDDRRGGRIFKFVSSRPYTAGMTKAQTRALLDEGKVYAAHFAGLNNATGDTLVGGAIPTEEAPGQGRWVELSLDSADLTPNGEALGVPTMTVGAALRDVSYNAIGGFTDDDQVRKLLWTAANKVGVMELNRPEDLEWNPKDPSGTPLLYVAFTEHGDPTALDQQGRVATATRGQDGVWVTKARAATDNRAVDRVGSIFGIREANPAAPGGSKTFAYFRVWKGETAATSAAPEFSAAKPDNLVIDRDGGVWFGTDGNFGVNKVADGVFYLNQKPAHRGNAHFRRAFRVLSMPSDAEATGPAFSADMKTLFVSVQHPGEDSYSVWP</sequence>
<evidence type="ECO:0000256" key="1">
    <source>
        <dbReference type="SAM" id="MobiDB-lite"/>
    </source>
</evidence>
<evidence type="ECO:0000313" key="3">
    <source>
        <dbReference type="EMBL" id="GEN08740.1"/>
    </source>
</evidence>
<evidence type="ECO:0008006" key="7">
    <source>
        <dbReference type="Google" id="ProtNLM"/>
    </source>
</evidence>
<keyword evidence="2" id="KW-0732">Signal</keyword>
<evidence type="ECO:0000256" key="2">
    <source>
        <dbReference type="SAM" id="SignalP"/>
    </source>
</evidence>
<accession>A0A511T3K0</accession>
<dbReference type="InterPro" id="IPR008557">
    <property type="entry name" value="PhoX"/>
</dbReference>
<dbReference type="EMBL" id="FOIB01000008">
    <property type="protein sequence ID" value="SEU29660.1"/>
    <property type="molecule type" value="Genomic_DNA"/>
</dbReference>
<protein>
    <recommendedName>
        <fullName evidence="7">DUF839 domain-containing protein</fullName>
    </recommendedName>
</protein>
<keyword evidence="5" id="KW-1185">Reference proteome</keyword>